<dbReference type="InterPro" id="IPR029054">
    <property type="entry name" value="dUTPase-like"/>
</dbReference>
<evidence type="ECO:0000259" key="6">
    <source>
        <dbReference type="Pfam" id="PF00692"/>
    </source>
</evidence>
<dbReference type="EC" id="3.6.1.23" evidence="2"/>
<dbReference type="InterPro" id="IPR008181">
    <property type="entry name" value="dUTPase"/>
</dbReference>
<dbReference type="GO" id="GO:0000287">
    <property type="term" value="F:magnesium ion binding"/>
    <property type="evidence" value="ECO:0007669"/>
    <property type="project" value="InterPro"/>
</dbReference>
<evidence type="ECO:0000256" key="1">
    <source>
        <dbReference type="ARBA" id="ARBA00006581"/>
    </source>
</evidence>
<organism evidence="7 8">
    <name type="scientific">Candidatus Buchananbacteria bacterium RIFCSPHIGHO2_02_FULL_45_11b</name>
    <dbReference type="NCBI Taxonomy" id="1797541"/>
    <lineage>
        <taxon>Bacteria</taxon>
        <taxon>Candidatus Buchananiibacteriota</taxon>
    </lineage>
</organism>
<gene>
    <name evidence="7" type="ORF">A3J65_02745</name>
</gene>
<dbReference type="GO" id="GO:0046081">
    <property type="term" value="P:dUTP catabolic process"/>
    <property type="evidence" value="ECO:0007669"/>
    <property type="project" value="InterPro"/>
</dbReference>
<feature type="non-terminal residue" evidence="7">
    <location>
        <position position="1"/>
    </location>
</feature>
<evidence type="ECO:0000256" key="3">
    <source>
        <dbReference type="ARBA" id="ARBA00022801"/>
    </source>
</evidence>
<evidence type="ECO:0000256" key="2">
    <source>
        <dbReference type="ARBA" id="ARBA00012379"/>
    </source>
</evidence>
<sequence length="120" mass="13065">PGDAGLDLYALKNEEIQPGEIKRIDFGFALEFPDGFVALTRDRGSLAKNGIHNLGGVFDAGYRGEYNCTLVNLSQETCRIKKGDKVAQLVIFPIASAELEIAEELNETSRKDGRFGSTGK</sequence>
<feature type="domain" description="dUTPase-like" evidence="6">
    <location>
        <begin position="1"/>
        <end position="119"/>
    </location>
</feature>
<dbReference type="GO" id="GO:0004170">
    <property type="term" value="F:dUTP diphosphatase activity"/>
    <property type="evidence" value="ECO:0007669"/>
    <property type="project" value="UniProtKB-EC"/>
</dbReference>
<dbReference type="AlphaFoldDB" id="A0A1G1YEL5"/>
<dbReference type="InterPro" id="IPR033704">
    <property type="entry name" value="dUTPase_trimeric"/>
</dbReference>
<dbReference type="PANTHER" id="PTHR11241">
    <property type="entry name" value="DEOXYURIDINE 5'-TRIPHOSPHATE NUCLEOTIDOHYDROLASE"/>
    <property type="match status" value="1"/>
</dbReference>
<dbReference type="EMBL" id="MHIK01000051">
    <property type="protein sequence ID" value="OGY50783.1"/>
    <property type="molecule type" value="Genomic_DNA"/>
</dbReference>
<dbReference type="NCBIfam" id="TIGR00576">
    <property type="entry name" value="dut"/>
    <property type="match status" value="1"/>
</dbReference>
<evidence type="ECO:0000313" key="7">
    <source>
        <dbReference type="EMBL" id="OGY50783.1"/>
    </source>
</evidence>
<dbReference type="CDD" id="cd07557">
    <property type="entry name" value="trimeric_dUTPase"/>
    <property type="match status" value="1"/>
</dbReference>
<dbReference type="PANTHER" id="PTHR11241:SF0">
    <property type="entry name" value="DEOXYURIDINE 5'-TRIPHOSPHATE NUCLEOTIDOHYDROLASE"/>
    <property type="match status" value="1"/>
</dbReference>
<evidence type="ECO:0000313" key="8">
    <source>
        <dbReference type="Proteomes" id="UP000178501"/>
    </source>
</evidence>
<comment type="caution">
    <text evidence="7">The sequence shown here is derived from an EMBL/GenBank/DDBJ whole genome shotgun (WGS) entry which is preliminary data.</text>
</comment>
<keyword evidence="3" id="KW-0378">Hydrolase</keyword>
<dbReference type="Proteomes" id="UP000178501">
    <property type="component" value="Unassembled WGS sequence"/>
</dbReference>
<dbReference type="Pfam" id="PF00692">
    <property type="entry name" value="dUTPase"/>
    <property type="match status" value="1"/>
</dbReference>
<dbReference type="SUPFAM" id="SSF51283">
    <property type="entry name" value="dUTPase-like"/>
    <property type="match status" value="1"/>
</dbReference>
<protein>
    <recommendedName>
        <fullName evidence="2">dUTP diphosphatase</fullName>
        <ecNumber evidence="2">3.6.1.23</ecNumber>
    </recommendedName>
</protein>
<dbReference type="GO" id="GO:0006226">
    <property type="term" value="P:dUMP biosynthetic process"/>
    <property type="evidence" value="ECO:0007669"/>
    <property type="project" value="InterPro"/>
</dbReference>
<name>A0A1G1YEL5_9BACT</name>
<keyword evidence="4" id="KW-0546">Nucleotide metabolism</keyword>
<accession>A0A1G1YEL5</accession>
<dbReference type="Gene3D" id="2.70.40.10">
    <property type="match status" value="1"/>
</dbReference>
<proteinExistence type="inferred from homology"/>
<comment type="catalytic activity">
    <reaction evidence="5">
        <text>dUTP + H2O = dUMP + diphosphate + H(+)</text>
        <dbReference type="Rhea" id="RHEA:10248"/>
        <dbReference type="ChEBI" id="CHEBI:15377"/>
        <dbReference type="ChEBI" id="CHEBI:15378"/>
        <dbReference type="ChEBI" id="CHEBI:33019"/>
        <dbReference type="ChEBI" id="CHEBI:61555"/>
        <dbReference type="ChEBI" id="CHEBI:246422"/>
        <dbReference type="EC" id="3.6.1.23"/>
    </reaction>
</comment>
<comment type="similarity">
    <text evidence="1">Belongs to the dUTPase family.</text>
</comment>
<evidence type="ECO:0000256" key="5">
    <source>
        <dbReference type="ARBA" id="ARBA00047686"/>
    </source>
</evidence>
<evidence type="ECO:0000256" key="4">
    <source>
        <dbReference type="ARBA" id="ARBA00023080"/>
    </source>
</evidence>
<reference evidence="7 8" key="1">
    <citation type="journal article" date="2016" name="Nat. Commun.">
        <title>Thousands of microbial genomes shed light on interconnected biogeochemical processes in an aquifer system.</title>
        <authorList>
            <person name="Anantharaman K."/>
            <person name="Brown C.T."/>
            <person name="Hug L.A."/>
            <person name="Sharon I."/>
            <person name="Castelle C.J."/>
            <person name="Probst A.J."/>
            <person name="Thomas B.C."/>
            <person name="Singh A."/>
            <person name="Wilkins M.J."/>
            <person name="Karaoz U."/>
            <person name="Brodie E.L."/>
            <person name="Williams K.H."/>
            <person name="Hubbard S.S."/>
            <person name="Banfield J.F."/>
        </authorList>
    </citation>
    <scope>NUCLEOTIDE SEQUENCE [LARGE SCALE GENOMIC DNA]</scope>
</reference>
<dbReference type="InterPro" id="IPR036157">
    <property type="entry name" value="dUTPase-like_sf"/>
</dbReference>